<evidence type="ECO:0000313" key="2">
    <source>
        <dbReference type="Proteomes" id="UP000310158"/>
    </source>
</evidence>
<comment type="caution">
    <text evidence="1">The sequence shown here is derived from an EMBL/GenBank/DDBJ whole genome shotgun (WGS) entry which is preliminary data.</text>
</comment>
<evidence type="ECO:0000313" key="1">
    <source>
        <dbReference type="EMBL" id="THH03344.1"/>
    </source>
</evidence>
<protein>
    <submittedName>
        <fullName evidence="1">Uncharacterized protein</fullName>
    </submittedName>
</protein>
<proteinExistence type="predicted"/>
<accession>A0A4S4KX24</accession>
<dbReference type="AlphaFoldDB" id="A0A4S4KX24"/>
<reference evidence="1 2" key="1">
    <citation type="submission" date="2019-02" db="EMBL/GenBank/DDBJ databases">
        <title>Genome sequencing of the rare red list fungi Bondarzewia mesenterica.</title>
        <authorList>
            <person name="Buettner E."/>
            <person name="Kellner H."/>
        </authorList>
    </citation>
    <scope>NUCLEOTIDE SEQUENCE [LARGE SCALE GENOMIC DNA]</scope>
    <source>
        <strain evidence="1 2">DSM 108281</strain>
    </source>
</reference>
<dbReference type="EMBL" id="SGPL01001363">
    <property type="protein sequence ID" value="THH03344.1"/>
    <property type="molecule type" value="Genomic_DNA"/>
</dbReference>
<name>A0A4S4KX24_9AGAM</name>
<organism evidence="1 2">
    <name type="scientific">Bondarzewia mesenterica</name>
    <dbReference type="NCBI Taxonomy" id="1095465"/>
    <lineage>
        <taxon>Eukaryota</taxon>
        <taxon>Fungi</taxon>
        <taxon>Dikarya</taxon>
        <taxon>Basidiomycota</taxon>
        <taxon>Agaricomycotina</taxon>
        <taxon>Agaricomycetes</taxon>
        <taxon>Russulales</taxon>
        <taxon>Bondarzewiaceae</taxon>
        <taxon>Bondarzewia</taxon>
    </lineage>
</organism>
<keyword evidence="2" id="KW-1185">Reference proteome</keyword>
<sequence length="91" mass="10059">MFSRASDISYSYTEALRQQPSTGVAPSLQFPAANYLSLNAGTNMTVDEYKIPVVPQRHRQTEDYGVLLAGDPVHRPVFPAYLSNDAYGTFS</sequence>
<gene>
    <name evidence="1" type="ORF">EW146_g10459</name>
</gene>
<dbReference type="Proteomes" id="UP000310158">
    <property type="component" value="Unassembled WGS sequence"/>
</dbReference>